<protein>
    <submittedName>
        <fullName evidence="2">Uncharacterized protein</fullName>
    </submittedName>
</protein>
<dbReference type="EMBL" id="BJVY01000018">
    <property type="protein sequence ID" value="GEL71669.1"/>
    <property type="molecule type" value="Genomic_DNA"/>
</dbReference>
<feature type="region of interest" description="Disordered" evidence="1">
    <location>
        <begin position="80"/>
        <end position="101"/>
    </location>
</feature>
<proteinExistence type="predicted"/>
<sequence>MPIRLASESTTTSAVLLTPAKVAVSTAVPSCLACTSPSGETTKTEESEDSYVTPWNEPLRFTSPASEKCPVTCTWAEDPYPPESSNGSGLIVTSTSGSNARPLVNSTAEVFTTRP</sequence>
<evidence type="ECO:0000313" key="2">
    <source>
        <dbReference type="EMBL" id="GEL71669.1"/>
    </source>
</evidence>
<dbReference type="AlphaFoldDB" id="A0A511HGJ7"/>
<feature type="region of interest" description="Disordered" evidence="1">
    <location>
        <begin position="34"/>
        <end position="57"/>
    </location>
</feature>
<gene>
    <name evidence="2" type="ORF">MVI01_34530</name>
</gene>
<feature type="compositionally biased region" description="Polar residues" evidence="1">
    <location>
        <begin position="83"/>
        <end position="101"/>
    </location>
</feature>
<accession>A0A511HGJ7</accession>
<comment type="caution">
    <text evidence="2">The sequence shown here is derived from an EMBL/GenBank/DDBJ whole genome shotgun (WGS) entry which is preliminary data.</text>
</comment>
<name>A0A511HGJ7_9BACT</name>
<dbReference type="Proteomes" id="UP000321224">
    <property type="component" value="Unassembled WGS sequence"/>
</dbReference>
<reference evidence="2 3" key="1">
    <citation type="submission" date="2019-07" db="EMBL/GenBank/DDBJ databases">
        <title>Whole genome shotgun sequence of Myxococcus virescens NBRC 100334.</title>
        <authorList>
            <person name="Hosoyama A."/>
            <person name="Uohara A."/>
            <person name="Ohji S."/>
            <person name="Ichikawa N."/>
        </authorList>
    </citation>
    <scope>NUCLEOTIDE SEQUENCE [LARGE SCALE GENOMIC DNA]</scope>
    <source>
        <strain evidence="2 3">NBRC 100334</strain>
    </source>
</reference>
<organism evidence="2 3">
    <name type="scientific">Myxococcus virescens</name>
    <dbReference type="NCBI Taxonomy" id="83456"/>
    <lineage>
        <taxon>Bacteria</taxon>
        <taxon>Pseudomonadati</taxon>
        <taxon>Myxococcota</taxon>
        <taxon>Myxococcia</taxon>
        <taxon>Myxococcales</taxon>
        <taxon>Cystobacterineae</taxon>
        <taxon>Myxococcaceae</taxon>
        <taxon>Myxococcus</taxon>
    </lineage>
</organism>
<evidence type="ECO:0000256" key="1">
    <source>
        <dbReference type="SAM" id="MobiDB-lite"/>
    </source>
</evidence>
<evidence type="ECO:0000313" key="3">
    <source>
        <dbReference type="Proteomes" id="UP000321224"/>
    </source>
</evidence>